<feature type="transmembrane region" description="Helical" evidence="2">
    <location>
        <begin position="806"/>
        <end position="825"/>
    </location>
</feature>
<gene>
    <name evidence="3" type="ORF">POL68_33620</name>
</gene>
<evidence type="ECO:0000256" key="2">
    <source>
        <dbReference type="SAM" id="Phobius"/>
    </source>
</evidence>
<comment type="caution">
    <text evidence="3">The sequence shown here is derived from an EMBL/GenBank/DDBJ whole genome shotgun (WGS) entry which is preliminary data.</text>
</comment>
<evidence type="ECO:0000256" key="1">
    <source>
        <dbReference type="SAM" id="MobiDB-lite"/>
    </source>
</evidence>
<dbReference type="EMBL" id="JAQNDM010000002">
    <property type="protein sequence ID" value="MDC0713452.1"/>
    <property type="molecule type" value="Genomic_DNA"/>
</dbReference>
<feature type="compositionally biased region" description="Basic and acidic residues" evidence="1">
    <location>
        <begin position="292"/>
        <end position="316"/>
    </location>
</feature>
<keyword evidence="2" id="KW-0472">Membrane</keyword>
<feature type="compositionally biased region" description="Basic and acidic residues" evidence="1">
    <location>
        <begin position="508"/>
        <end position="526"/>
    </location>
</feature>
<feature type="compositionally biased region" description="Polar residues" evidence="1">
    <location>
        <begin position="536"/>
        <end position="547"/>
    </location>
</feature>
<protein>
    <submittedName>
        <fullName evidence="3">Uncharacterized protein</fullName>
    </submittedName>
</protein>
<feature type="compositionally biased region" description="Polar residues" evidence="1">
    <location>
        <begin position="477"/>
        <end position="495"/>
    </location>
</feature>
<keyword evidence="2" id="KW-1133">Transmembrane helix</keyword>
<sequence length="864" mass="90735">MSLAPISSRKPVAPPPPVEQKNAVEKNEKKPEQVVPPPEPKLAPAPAPLRQDQDTFEPAASAAVAGARSMFVIPQGTPAEDVKRIQGTLAAGAKAIENARPSAEAAQPQSVSGEELAKQEVDVKTAGDRRKDIEDTQRKLHEETTKKADEVFSQADGSGFVPSGTEVKKLSDSEAELVRRNDKGDMLERTVATRGPDGAVALDTSSYEDGVNRRDRVATKGDGSSRVQRAEWASETNEVAQPKSFEDIEKARDRNLTYSSNDVRYEEGRLKVDEYAQADGGIKGSRTSFYEQKGDKGIDNKLDKPFDYKKPVERTDTYSYTIPAPGEDGSQGNPQYNRTQTFSQDGVQATSYVDRDLDGHTKYAGEGPHNREDADRVRDEYSKHGGEDYDANEGKPPKRWLMEIQKGPDQMQAQTFIEGTPAATIKTTKSREGSTVRESYEGKTFKPDAKDAGDLADVKGESSRTYAQDGSIEKMDATSTEADGSSMEQHYNSTRKATDAGLELNESLETKRTKDGKTDTSLREDTSLLSGKGAQLTHSRNTVTASDGRQAVHELGKGGERMTLSGPEGQDPRDISDPEALKDDPAGKDLLLQAGISTSSTVSSYMNNGGAKSLEMLGELGKDAHRLPSLASKVLGNDTLLQGLEGARGGVAALGGVAGAVAGGMELAEGIRKKNVPEIFKGLFDTGMGLTNMYQGGKAFFDAIKGVTATAKDATGTVAKGMGNWASVLGNTKVAGAVTSSVLNSVKGMGGLGKVAGAAAEMGAKGLSALKSMGGFMNVAGAAVGTGLGIMDIVGGAKSKDGAQIAKGAIGVAGSIGGAIAAGAIGGPLGMAVGLGVGLLTFGIGKLMDLISDKKHKIAELQIG</sequence>
<feature type="compositionally biased region" description="Pro residues" evidence="1">
    <location>
        <begin position="34"/>
        <end position="47"/>
    </location>
</feature>
<feature type="compositionally biased region" description="Basic and acidic residues" evidence="1">
    <location>
        <begin position="22"/>
        <end position="32"/>
    </location>
</feature>
<name>A0ABT5DIH6_9BACT</name>
<feature type="compositionally biased region" description="Polar residues" evidence="1">
    <location>
        <begin position="330"/>
        <end position="351"/>
    </location>
</feature>
<feature type="compositionally biased region" description="Basic and acidic residues" evidence="1">
    <location>
        <begin position="115"/>
        <end position="150"/>
    </location>
</feature>
<proteinExistence type="predicted"/>
<dbReference type="RefSeq" id="WP_272143729.1">
    <property type="nucleotide sequence ID" value="NZ_JAQNDM010000002.1"/>
</dbReference>
<feature type="transmembrane region" description="Helical" evidence="2">
    <location>
        <begin position="775"/>
        <end position="794"/>
    </location>
</feature>
<keyword evidence="2" id="KW-0812">Transmembrane</keyword>
<accession>A0ABT5DIH6</accession>
<organism evidence="3 4">
    <name type="scientific">Stigmatella ashevillensis</name>
    <dbReference type="NCBI Taxonomy" id="2995309"/>
    <lineage>
        <taxon>Bacteria</taxon>
        <taxon>Pseudomonadati</taxon>
        <taxon>Myxococcota</taxon>
        <taxon>Myxococcia</taxon>
        <taxon>Myxococcales</taxon>
        <taxon>Cystobacterineae</taxon>
        <taxon>Archangiaceae</taxon>
        <taxon>Stigmatella</taxon>
    </lineage>
</organism>
<feature type="region of interest" description="Disordered" evidence="1">
    <location>
        <begin position="419"/>
        <end position="584"/>
    </location>
</feature>
<feature type="region of interest" description="Disordered" evidence="1">
    <location>
        <begin position="99"/>
        <end position="246"/>
    </location>
</feature>
<evidence type="ECO:0000313" key="4">
    <source>
        <dbReference type="Proteomes" id="UP001221838"/>
    </source>
</evidence>
<dbReference type="Proteomes" id="UP001221838">
    <property type="component" value="Unassembled WGS sequence"/>
</dbReference>
<evidence type="ECO:0000313" key="3">
    <source>
        <dbReference type="EMBL" id="MDC0713452.1"/>
    </source>
</evidence>
<feature type="region of interest" description="Disordered" evidence="1">
    <location>
        <begin position="281"/>
        <end position="397"/>
    </location>
</feature>
<feature type="compositionally biased region" description="Basic and acidic residues" evidence="1">
    <location>
        <begin position="166"/>
        <end position="188"/>
    </location>
</feature>
<feature type="compositionally biased region" description="Basic and acidic residues" evidence="1">
    <location>
        <begin position="210"/>
        <end position="219"/>
    </location>
</feature>
<feature type="compositionally biased region" description="Basic and acidic residues" evidence="1">
    <location>
        <begin position="353"/>
        <end position="396"/>
    </location>
</feature>
<feature type="compositionally biased region" description="Basic and acidic residues" evidence="1">
    <location>
        <begin position="570"/>
        <end position="584"/>
    </location>
</feature>
<keyword evidence="4" id="KW-1185">Reference proteome</keyword>
<feature type="compositionally biased region" description="Basic and acidic residues" evidence="1">
    <location>
        <begin position="429"/>
        <end position="462"/>
    </location>
</feature>
<feature type="region of interest" description="Disordered" evidence="1">
    <location>
        <begin position="1"/>
        <end position="62"/>
    </location>
</feature>
<feature type="compositionally biased region" description="Basic and acidic residues" evidence="1">
    <location>
        <begin position="550"/>
        <end position="560"/>
    </location>
</feature>
<reference evidence="3 4" key="1">
    <citation type="submission" date="2022-11" db="EMBL/GenBank/DDBJ databases">
        <title>Minimal conservation of predation-associated metabolite biosynthetic gene clusters underscores biosynthetic potential of Myxococcota including descriptions for ten novel species: Archangium lansinium sp. nov., Myxococcus landrumus sp. nov., Nannocystis bai.</title>
        <authorList>
            <person name="Ahearne A."/>
            <person name="Stevens C."/>
            <person name="Dowd S."/>
        </authorList>
    </citation>
    <scope>NUCLEOTIDE SEQUENCE [LARGE SCALE GENOMIC DNA]</scope>
    <source>
        <strain evidence="3 4">NCWAL01</strain>
    </source>
</reference>